<dbReference type="EMBL" id="JBHSSL010000041">
    <property type="protein sequence ID" value="MFC6170321.1"/>
    <property type="molecule type" value="Genomic_DNA"/>
</dbReference>
<name>A0ABW1RBR0_9LACO</name>
<organism evidence="1 2">
    <name type="scientific">Loigolactobacillus jiayinensis</name>
    <dbReference type="NCBI Taxonomy" id="2486016"/>
    <lineage>
        <taxon>Bacteria</taxon>
        <taxon>Bacillati</taxon>
        <taxon>Bacillota</taxon>
        <taxon>Bacilli</taxon>
        <taxon>Lactobacillales</taxon>
        <taxon>Lactobacillaceae</taxon>
        <taxon>Loigolactobacillus</taxon>
    </lineage>
</organism>
<evidence type="ECO:0000313" key="2">
    <source>
        <dbReference type="Proteomes" id="UP001596289"/>
    </source>
</evidence>
<comment type="caution">
    <text evidence="1">The sequence shown here is derived from an EMBL/GenBank/DDBJ whole genome shotgun (WGS) entry which is preliminary data.</text>
</comment>
<gene>
    <name evidence="1" type="ORF">ACFQGP_07015</name>
</gene>
<dbReference type="RefSeq" id="WP_125552657.1">
    <property type="nucleotide sequence ID" value="NZ_JBHSSL010000041.1"/>
</dbReference>
<accession>A0ABW1RBR0</accession>
<evidence type="ECO:0000313" key="1">
    <source>
        <dbReference type="EMBL" id="MFC6170321.1"/>
    </source>
</evidence>
<reference evidence="2" key="1">
    <citation type="journal article" date="2019" name="Int. J. Syst. Evol. Microbiol.">
        <title>The Global Catalogue of Microorganisms (GCM) 10K type strain sequencing project: providing services to taxonomists for standard genome sequencing and annotation.</title>
        <authorList>
            <consortium name="The Broad Institute Genomics Platform"/>
            <consortium name="The Broad Institute Genome Sequencing Center for Infectious Disease"/>
            <person name="Wu L."/>
            <person name="Ma J."/>
        </authorList>
    </citation>
    <scope>NUCLEOTIDE SEQUENCE [LARGE SCALE GENOMIC DNA]</scope>
    <source>
        <strain evidence="2">CCM 8904</strain>
    </source>
</reference>
<sequence>MKITVTNETDLRELIMKDDSTANGALIFLLIPMENAGISRVGFMAAAKPNIKKITLKVEYDGKYVTGCYTANVTHEQYEQLVEKLKKLRDYAFVQTFKMTAPLANEDTTVVLADD</sequence>
<dbReference type="Proteomes" id="UP001596289">
    <property type="component" value="Unassembled WGS sequence"/>
</dbReference>
<keyword evidence="2" id="KW-1185">Reference proteome</keyword>
<protein>
    <submittedName>
        <fullName evidence="1">Uncharacterized protein</fullName>
    </submittedName>
</protein>
<proteinExistence type="predicted"/>